<comment type="caution">
    <text evidence="1">The sequence shown here is derived from an EMBL/GenBank/DDBJ whole genome shotgun (WGS) entry which is preliminary data.</text>
</comment>
<sequence length="42" mass="4687">TTTLPQCVGPKPEDNFEVACTRLTTTLNNRSEDIQFYLSIAV</sequence>
<protein>
    <submittedName>
        <fullName evidence="1">10926_t:CDS:1</fullName>
    </submittedName>
</protein>
<feature type="non-terminal residue" evidence="1">
    <location>
        <position position="1"/>
    </location>
</feature>
<name>A0A9N9ICW8_9GLOM</name>
<evidence type="ECO:0000313" key="1">
    <source>
        <dbReference type="EMBL" id="CAG8730264.1"/>
    </source>
</evidence>
<reference evidence="1" key="1">
    <citation type="submission" date="2021-06" db="EMBL/GenBank/DDBJ databases">
        <authorList>
            <person name="Kallberg Y."/>
            <person name="Tangrot J."/>
            <person name="Rosling A."/>
        </authorList>
    </citation>
    <scope>NUCLEOTIDE SEQUENCE</scope>
    <source>
        <strain evidence="1">FL130A</strain>
    </source>
</reference>
<keyword evidence="2" id="KW-1185">Reference proteome</keyword>
<evidence type="ECO:0000313" key="2">
    <source>
        <dbReference type="Proteomes" id="UP000789508"/>
    </source>
</evidence>
<dbReference type="Proteomes" id="UP000789508">
    <property type="component" value="Unassembled WGS sequence"/>
</dbReference>
<gene>
    <name evidence="1" type="ORF">ALEPTO_LOCUS12601</name>
</gene>
<dbReference type="EMBL" id="CAJVPS010030127">
    <property type="protein sequence ID" value="CAG8730264.1"/>
    <property type="molecule type" value="Genomic_DNA"/>
</dbReference>
<proteinExistence type="predicted"/>
<organism evidence="1 2">
    <name type="scientific">Ambispora leptoticha</name>
    <dbReference type="NCBI Taxonomy" id="144679"/>
    <lineage>
        <taxon>Eukaryota</taxon>
        <taxon>Fungi</taxon>
        <taxon>Fungi incertae sedis</taxon>
        <taxon>Mucoromycota</taxon>
        <taxon>Glomeromycotina</taxon>
        <taxon>Glomeromycetes</taxon>
        <taxon>Archaeosporales</taxon>
        <taxon>Ambisporaceae</taxon>
        <taxon>Ambispora</taxon>
    </lineage>
</organism>
<accession>A0A9N9ICW8</accession>
<dbReference type="AlphaFoldDB" id="A0A9N9ICW8"/>